<evidence type="ECO:0000313" key="1">
    <source>
        <dbReference type="EMBL" id="DAF64655.1"/>
    </source>
</evidence>
<name>A0A8S5TNE8_9CAUD</name>
<organism evidence="1">
    <name type="scientific">Siphoviridae sp. ctamP19</name>
    <dbReference type="NCBI Taxonomy" id="2827896"/>
    <lineage>
        <taxon>Viruses</taxon>
        <taxon>Duplodnaviria</taxon>
        <taxon>Heunggongvirae</taxon>
        <taxon>Uroviricota</taxon>
        <taxon>Caudoviricetes</taxon>
    </lineage>
</organism>
<sequence>MYDYLMEPKLQKTIDGEFIEVKTYLCGENVLFIKLRSDVVLMVDEMRDSIMFLLPNKNSCYDIVTTIFPTKPSLGHLTLSMDTSCLSIIEKVYENNRLDRDLISNQLSNINLFLSDPSITRNTHS</sequence>
<proteinExistence type="predicted"/>
<protein>
    <submittedName>
        <fullName evidence="1">Uncharacterized protein</fullName>
    </submittedName>
</protein>
<reference evidence="1" key="1">
    <citation type="journal article" date="2021" name="Proc. Natl. Acad. Sci. U.S.A.">
        <title>A Catalog of Tens of Thousands of Viruses from Human Metagenomes Reveals Hidden Associations with Chronic Diseases.</title>
        <authorList>
            <person name="Tisza M.J."/>
            <person name="Buck C.B."/>
        </authorList>
    </citation>
    <scope>NUCLEOTIDE SEQUENCE</scope>
    <source>
        <strain evidence="1">CtamP19</strain>
    </source>
</reference>
<dbReference type="EMBL" id="BK032864">
    <property type="protein sequence ID" value="DAF64655.1"/>
    <property type="molecule type" value="Genomic_DNA"/>
</dbReference>
<accession>A0A8S5TNE8</accession>